<dbReference type="Pfam" id="PF00226">
    <property type="entry name" value="DnaJ"/>
    <property type="match status" value="1"/>
</dbReference>
<name>A0A2P5B844_PARAD</name>
<dbReference type="PROSITE" id="PS50076">
    <property type="entry name" value="DNAJ_2"/>
    <property type="match status" value="1"/>
</dbReference>
<dbReference type="InterPro" id="IPR036869">
    <property type="entry name" value="J_dom_sf"/>
</dbReference>
<dbReference type="Gene3D" id="1.10.287.110">
    <property type="entry name" value="DnaJ domain"/>
    <property type="match status" value="1"/>
</dbReference>
<organism evidence="3 4">
    <name type="scientific">Parasponia andersonii</name>
    <name type="common">Sponia andersonii</name>
    <dbReference type="NCBI Taxonomy" id="3476"/>
    <lineage>
        <taxon>Eukaryota</taxon>
        <taxon>Viridiplantae</taxon>
        <taxon>Streptophyta</taxon>
        <taxon>Embryophyta</taxon>
        <taxon>Tracheophyta</taxon>
        <taxon>Spermatophyta</taxon>
        <taxon>Magnoliopsida</taxon>
        <taxon>eudicotyledons</taxon>
        <taxon>Gunneridae</taxon>
        <taxon>Pentapetalae</taxon>
        <taxon>rosids</taxon>
        <taxon>fabids</taxon>
        <taxon>Rosales</taxon>
        <taxon>Cannabaceae</taxon>
        <taxon>Parasponia</taxon>
    </lineage>
</organism>
<feature type="region of interest" description="Disordered" evidence="1">
    <location>
        <begin position="89"/>
        <end position="115"/>
    </location>
</feature>
<proteinExistence type="predicted"/>
<comment type="caution">
    <text evidence="3">The sequence shown here is derived from an EMBL/GenBank/DDBJ whole genome shotgun (WGS) entry which is preliminary data.</text>
</comment>
<dbReference type="SUPFAM" id="SSF46565">
    <property type="entry name" value="Chaperone J-domain"/>
    <property type="match status" value="1"/>
</dbReference>
<protein>
    <submittedName>
        <fullName evidence="3">DnaJ domain containing protein</fullName>
    </submittedName>
</protein>
<dbReference type="PANTHER" id="PTHR45376:SF5">
    <property type="entry name" value="CHAPERONE DNAJ-DOMAIN SUPERFAMILY PROTEIN"/>
    <property type="match status" value="1"/>
</dbReference>
<dbReference type="EMBL" id="JXTB01000340">
    <property type="protein sequence ID" value="PON44959.1"/>
    <property type="molecule type" value="Genomic_DNA"/>
</dbReference>
<dbReference type="AlphaFoldDB" id="A0A2P5B844"/>
<evidence type="ECO:0000313" key="4">
    <source>
        <dbReference type="Proteomes" id="UP000237105"/>
    </source>
</evidence>
<dbReference type="CDD" id="cd06257">
    <property type="entry name" value="DnaJ"/>
    <property type="match status" value="1"/>
</dbReference>
<dbReference type="SMART" id="SM00271">
    <property type="entry name" value="DnaJ"/>
    <property type="match status" value="1"/>
</dbReference>
<keyword evidence="4" id="KW-1185">Reference proteome</keyword>
<dbReference type="STRING" id="3476.A0A2P5B844"/>
<dbReference type="PANTHER" id="PTHR45376">
    <property type="entry name" value="CHAPERONE DNAJ-DOMAIN SUPERFAMILY PROTEIN-RELATED"/>
    <property type="match status" value="1"/>
</dbReference>
<gene>
    <name evidence="3" type="ORF">PanWU01x14_262470</name>
</gene>
<evidence type="ECO:0000256" key="1">
    <source>
        <dbReference type="SAM" id="MobiDB-lite"/>
    </source>
</evidence>
<dbReference type="InterPro" id="IPR001623">
    <property type="entry name" value="DnaJ_domain"/>
</dbReference>
<reference evidence="4" key="1">
    <citation type="submission" date="2016-06" db="EMBL/GenBank/DDBJ databases">
        <title>Parallel loss of symbiosis genes in relatives of nitrogen-fixing non-legume Parasponia.</title>
        <authorList>
            <person name="Van Velzen R."/>
            <person name="Holmer R."/>
            <person name="Bu F."/>
            <person name="Rutten L."/>
            <person name="Van Zeijl A."/>
            <person name="Liu W."/>
            <person name="Santuari L."/>
            <person name="Cao Q."/>
            <person name="Sharma T."/>
            <person name="Shen D."/>
            <person name="Roswanjaya Y."/>
            <person name="Wardhani T."/>
            <person name="Kalhor M.S."/>
            <person name="Jansen J."/>
            <person name="Van den Hoogen J."/>
            <person name="Gungor B."/>
            <person name="Hartog M."/>
            <person name="Hontelez J."/>
            <person name="Verver J."/>
            <person name="Yang W.-C."/>
            <person name="Schijlen E."/>
            <person name="Repin R."/>
            <person name="Schilthuizen M."/>
            <person name="Schranz E."/>
            <person name="Heidstra R."/>
            <person name="Miyata K."/>
            <person name="Fedorova E."/>
            <person name="Kohlen W."/>
            <person name="Bisseling T."/>
            <person name="Smit S."/>
            <person name="Geurts R."/>
        </authorList>
    </citation>
    <scope>NUCLEOTIDE SEQUENCE [LARGE SCALE GENOMIC DNA]</scope>
    <source>
        <strain evidence="4">cv. WU1-14</strain>
    </source>
</reference>
<feature type="domain" description="J" evidence="2">
    <location>
        <begin position="210"/>
        <end position="271"/>
    </location>
</feature>
<evidence type="ECO:0000259" key="2">
    <source>
        <dbReference type="PROSITE" id="PS50076"/>
    </source>
</evidence>
<evidence type="ECO:0000313" key="3">
    <source>
        <dbReference type="EMBL" id="PON44959.1"/>
    </source>
</evidence>
<sequence length="276" mass="32299">MPIPRWRNVLLLKNSVISSSSTPTHFTSFHSTPISCEKWKKKWDFDVKGCQQPSKNYIRYATRQKRADAKKALKDLLYRNGSSKFSFQDEDPVWKPGGQPDKSDNSRKKYKPKYWAQHADKSHQKKIKRKFRRDGFNEDFNDHHETVFQATFGNRWYTWSFNLRQESFFKDTESEFDWRGRLNWKHRSKTLGSSSDSESDNESYSVGLCSDRTVLGLPPTGPLKLEDVKRAFRLSALKWHPDKHQGPSQAMAEEKFKLCVDAYNSLCKVLHPGLQL</sequence>
<dbReference type="Proteomes" id="UP000237105">
    <property type="component" value="Unassembled WGS sequence"/>
</dbReference>
<dbReference type="OrthoDB" id="10250354at2759"/>
<accession>A0A2P5B844</accession>